<keyword evidence="10" id="KW-1185">Reference proteome</keyword>
<dbReference type="EMBL" id="BMLY01000001">
    <property type="protein sequence ID" value="GGP24304.1"/>
    <property type="molecule type" value="Genomic_DNA"/>
</dbReference>
<dbReference type="InterPro" id="IPR009051">
    <property type="entry name" value="Helical_ferredxn"/>
</dbReference>
<evidence type="ECO:0000313" key="10">
    <source>
        <dbReference type="Proteomes" id="UP000621859"/>
    </source>
</evidence>
<keyword evidence="7" id="KW-0812">Transmembrane</keyword>
<evidence type="ECO:0000256" key="5">
    <source>
        <dbReference type="ARBA" id="ARBA00023004"/>
    </source>
</evidence>
<evidence type="ECO:0000256" key="3">
    <source>
        <dbReference type="ARBA" id="ARBA00022723"/>
    </source>
</evidence>
<evidence type="ECO:0000256" key="6">
    <source>
        <dbReference type="ARBA" id="ARBA00023014"/>
    </source>
</evidence>
<keyword evidence="3" id="KW-0479">Metal-binding</keyword>
<reference evidence="10" key="1">
    <citation type="journal article" date="2019" name="Int. J. Syst. Evol. Microbiol.">
        <title>The Global Catalogue of Microorganisms (GCM) 10K type strain sequencing project: providing services to taxonomists for standard genome sequencing and annotation.</title>
        <authorList>
            <consortium name="The Broad Institute Genomics Platform"/>
            <consortium name="The Broad Institute Genome Sequencing Center for Infectious Disease"/>
            <person name="Wu L."/>
            <person name="Ma J."/>
        </authorList>
    </citation>
    <scope>NUCLEOTIDE SEQUENCE [LARGE SCALE GENOMIC DNA]</scope>
    <source>
        <strain evidence="10">CGMCC 1.8860</strain>
    </source>
</reference>
<dbReference type="Proteomes" id="UP000621859">
    <property type="component" value="Unassembled WGS sequence"/>
</dbReference>
<dbReference type="InterPro" id="IPR017900">
    <property type="entry name" value="4Fe4S_Fe_S_CS"/>
</dbReference>
<evidence type="ECO:0000256" key="2">
    <source>
        <dbReference type="ARBA" id="ARBA00022485"/>
    </source>
</evidence>
<keyword evidence="7" id="KW-0472">Membrane</keyword>
<dbReference type="InterPro" id="IPR014116">
    <property type="entry name" value="Cyt_c_oxidase_cbb3_FixG"/>
</dbReference>
<evidence type="ECO:0000313" key="9">
    <source>
        <dbReference type="EMBL" id="GGP24304.1"/>
    </source>
</evidence>
<feature type="transmembrane region" description="Helical" evidence="7">
    <location>
        <begin position="212"/>
        <end position="229"/>
    </location>
</feature>
<dbReference type="PROSITE" id="PS00198">
    <property type="entry name" value="4FE4S_FER_1"/>
    <property type="match status" value="1"/>
</dbReference>
<dbReference type="PANTHER" id="PTHR30176">
    <property type="entry name" value="FERREDOXIN-TYPE PROTEIN NAPH"/>
    <property type="match status" value="1"/>
</dbReference>
<feature type="transmembrane region" description="Helical" evidence="7">
    <location>
        <begin position="54"/>
        <end position="72"/>
    </location>
</feature>
<sequence length="491" mass="56093">MGLQQEFAIMSKKLQDIPVTVVEVNDQGEYEEISLYAKHKKIYPRWVNGLYNKWRIFFVFATQLFFYGMPWLNLNDRQALLFDLANRKFFIFNLVFLPQDFIYLTALLVLCAFGLFAWTTIGGRLWCGYSCPQTVYTEIFLWIEKWVEGDRMARIKLDSGPVTARKFRLKATKHALWIGFALWTGFTFVGYFSPIRDLWHETITWTLGPLEAFWVLFYGFATYGNAGWLREQVCKYMCPYARFQSAMFDADTLVVSYDPERGEPRGSRKKGADYKADGLGDCIDCKMCVQVCPVGIDIRDGLQYECIGCAACIDACDEVMDKMSYPRGLIRYTTENALNHVYPESRFLSRLKRPRVLMYGVILLVVLVITLISLARHQPVKVNIARDRVALVREAEDGMLENSYRLQIENADEKNHVYTIRAEGLDGIKVLVDGGNAVSVSATGQEDVGVRLHVDAHNASAGSHLVYFIVTAKDDPKIETREKASFIGQNP</sequence>
<keyword evidence="6" id="KW-0411">Iron-sulfur</keyword>
<accession>A0ABQ2PFF6</accession>
<dbReference type="InterPro" id="IPR017896">
    <property type="entry name" value="4Fe4S_Fe-S-bd"/>
</dbReference>
<dbReference type="Gene3D" id="2.60.40.10">
    <property type="entry name" value="Immunoglobulins"/>
    <property type="match status" value="1"/>
</dbReference>
<evidence type="ECO:0000259" key="8">
    <source>
        <dbReference type="PROSITE" id="PS51379"/>
    </source>
</evidence>
<proteinExistence type="predicted"/>
<protein>
    <submittedName>
        <fullName evidence="9">Ferredoxin</fullName>
    </submittedName>
</protein>
<feature type="domain" description="4Fe-4S ferredoxin-type" evidence="8">
    <location>
        <begin position="272"/>
        <end position="301"/>
    </location>
</feature>
<name>A0ABQ2PFF6_9NEIS</name>
<dbReference type="Pfam" id="PF11614">
    <property type="entry name" value="FixG_C"/>
    <property type="match status" value="1"/>
</dbReference>
<dbReference type="NCBIfam" id="TIGR02745">
    <property type="entry name" value="ccoG_rdxA_fixG"/>
    <property type="match status" value="1"/>
</dbReference>
<feature type="transmembrane region" description="Helical" evidence="7">
    <location>
        <begin position="175"/>
        <end position="192"/>
    </location>
</feature>
<keyword evidence="7" id="KW-1133">Transmembrane helix</keyword>
<dbReference type="PROSITE" id="PS51379">
    <property type="entry name" value="4FE4S_FER_2"/>
    <property type="match status" value="1"/>
</dbReference>
<dbReference type="Pfam" id="PF13746">
    <property type="entry name" value="Fer4_18"/>
    <property type="match status" value="1"/>
</dbReference>
<gene>
    <name evidence="9" type="ORF">GCM10010971_01230</name>
</gene>
<dbReference type="Pfam" id="PF12801">
    <property type="entry name" value="Fer4_5"/>
    <property type="match status" value="1"/>
</dbReference>
<comment type="caution">
    <text evidence="9">The sequence shown here is derived from an EMBL/GenBank/DDBJ whole genome shotgun (WGS) entry which is preliminary data.</text>
</comment>
<keyword evidence="1" id="KW-0813">Transport</keyword>
<dbReference type="InterPro" id="IPR013783">
    <property type="entry name" value="Ig-like_fold"/>
</dbReference>
<dbReference type="InterPro" id="IPR051684">
    <property type="entry name" value="Electron_Trans/Redox"/>
</dbReference>
<evidence type="ECO:0000256" key="1">
    <source>
        <dbReference type="ARBA" id="ARBA00022448"/>
    </source>
</evidence>
<keyword evidence="4" id="KW-0249">Electron transport</keyword>
<dbReference type="InterPro" id="IPR032879">
    <property type="entry name" value="FixG_C"/>
</dbReference>
<organism evidence="9 10">
    <name type="scientific">Silvimonas amylolytica</name>
    <dbReference type="NCBI Taxonomy" id="449663"/>
    <lineage>
        <taxon>Bacteria</taxon>
        <taxon>Pseudomonadati</taxon>
        <taxon>Pseudomonadota</taxon>
        <taxon>Betaproteobacteria</taxon>
        <taxon>Neisseriales</taxon>
        <taxon>Chitinibacteraceae</taxon>
        <taxon>Silvimonas</taxon>
    </lineage>
</organism>
<evidence type="ECO:0000256" key="4">
    <source>
        <dbReference type="ARBA" id="ARBA00022982"/>
    </source>
</evidence>
<feature type="transmembrane region" description="Helical" evidence="7">
    <location>
        <begin position="101"/>
        <end position="121"/>
    </location>
</feature>
<keyword evidence="5" id="KW-0408">Iron</keyword>
<keyword evidence="2" id="KW-0004">4Fe-4S</keyword>
<feature type="transmembrane region" description="Helical" evidence="7">
    <location>
        <begin position="356"/>
        <end position="375"/>
    </location>
</feature>
<dbReference type="PANTHER" id="PTHR30176:SF3">
    <property type="entry name" value="FERREDOXIN-TYPE PROTEIN NAPH"/>
    <property type="match status" value="1"/>
</dbReference>
<evidence type="ECO:0000256" key="7">
    <source>
        <dbReference type="SAM" id="Phobius"/>
    </source>
</evidence>
<dbReference type="SUPFAM" id="SSF54862">
    <property type="entry name" value="4Fe-4S ferredoxins"/>
    <property type="match status" value="1"/>
</dbReference>
<dbReference type="Gene3D" id="1.10.1060.10">
    <property type="entry name" value="Alpha-helical ferredoxin"/>
    <property type="match status" value="1"/>
</dbReference>